<evidence type="ECO:0000256" key="1">
    <source>
        <dbReference type="ARBA" id="ARBA00004651"/>
    </source>
</evidence>
<keyword evidence="7 8" id="KW-0472">Membrane</keyword>
<dbReference type="Proteomes" id="UP000557392">
    <property type="component" value="Unassembled WGS sequence"/>
</dbReference>
<comment type="similarity">
    <text evidence="2 8">Belongs to the 4-toluene sulfonate uptake permease (TSUP) (TC 2.A.102) family.</text>
</comment>
<dbReference type="AlphaFoldDB" id="A0A7W6JVJ2"/>
<keyword evidence="5 8" id="KW-0812">Transmembrane</keyword>
<evidence type="ECO:0000256" key="6">
    <source>
        <dbReference type="ARBA" id="ARBA00022989"/>
    </source>
</evidence>
<keyword evidence="6 8" id="KW-1133">Transmembrane helix</keyword>
<sequence length="257" mass="26425">MHLTPDILAFLVSMALLAGTIDAMAGGGGLISIPALMAAGIPPVSAIATNKLQSACGTASALFTYARAGNVDWRRFALPALGAFLGAAAGATTLQFIDPGFLAAFVPVLLILMGLYFLLAPKMSEADRHARIGNVPLTLIVTGIGFYDGFFGPGTGSFLTTVLVALAGLGLVRAIGNTKFLNLSTNIAGVLAMIAGGKMLWGLAIAMAAANIVGNQIGARLAIRFGGRGVRPLLVVMSVALTMKLLADPKNPIWGWF</sequence>
<evidence type="ECO:0000256" key="7">
    <source>
        <dbReference type="ARBA" id="ARBA00023136"/>
    </source>
</evidence>
<dbReference type="PANTHER" id="PTHR30269:SF0">
    <property type="entry name" value="MEMBRANE TRANSPORTER PROTEIN YFCA-RELATED"/>
    <property type="match status" value="1"/>
</dbReference>
<evidence type="ECO:0000313" key="10">
    <source>
        <dbReference type="Proteomes" id="UP000557392"/>
    </source>
</evidence>
<proteinExistence type="inferred from homology"/>
<dbReference type="PANTHER" id="PTHR30269">
    <property type="entry name" value="TRANSMEMBRANE PROTEIN YFCA"/>
    <property type="match status" value="1"/>
</dbReference>
<dbReference type="EMBL" id="JACIEH010000003">
    <property type="protein sequence ID" value="MBB4100365.1"/>
    <property type="molecule type" value="Genomic_DNA"/>
</dbReference>
<evidence type="ECO:0000313" key="9">
    <source>
        <dbReference type="EMBL" id="MBB4100365.1"/>
    </source>
</evidence>
<keyword evidence="3" id="KW-0813">Transport</keyword>
<organism evidence="9 10">
    <name type="scientific">Sphingomonas kyeonggiensis</name>
    <dbReference type="NCBI Taxonomy" id="1268553"/>
    <lineage>
        <taxon>Bacteria</taxon>
        <taxon>Pseudomonadati</taxon>
        <taxon>Pseudomonadota</taxon>
        <taxon>Alphaproteobacteria</taxon>
        <taxon>Sphingomonadales</taxon>
        <taxon>Sphingomonadaceae</taxon>
        <taxon>Sphingomonas</taxon>
    </lineage>
</organism>
<accession>A0A7W6JVJ2</accession>
<keyword evidence="4 8" id="KW-1003">Cell membrane</keyword>
<dbReference type="InterPro" id="IPR052017">
    <property type="entry name" value="TSUP"/>
</dbReference>
<reference evidence="9 10" key="1">
    <citation type="submission" date="2020-08" db="EMBL/GenBank/DDBJ databases">
        <title>Genomic Encyclopedia of Type Strains, Phase IV (KMG-IV): sequencing the most valuable type-strain genomes for metagenomic binning, comparative biology and taxonomic classification.</title>
        <authorList>
            <person name="Goeker M."/>
        </authorList>
    </citation>
    <scope>NUCLEOTIDE SEQUENCE [LARGE SCALE GENOMIC DNA]</scope>
    <source>
        <strain evidence="9 10">DSM 101806</strain>
    </source>
</reference>
<evidence type="ECO:0000256" key="2">
    <source>
        <dbReference type="ARBA" id="ARBA00009142"/>
    </source>
</evidence>
<protein>
    <recommendedName>
        <fullName evidence="8">Probable membrane transporter protein</fullName>
    </recommendedName>
</protein>
<evidence type="ECO:0000256" key="3">
    <source>
        <dbReference type="ARBA" id="ARBA00022448"/>
    </source>
</evidence>
<dbReference type="Pfam" id="PF01925">
    <property type="entry name" value="TauE"/>
    <property type="match status" value="1"/>
</dbReference>
<evidence type="ECO:0000256" key="5">
    <source>
        <dbReference type="ARBA" id="ARBA00022692"/>
    </source>
</evidence>
<feature type="transmembrane region" description="Helical" evidence="8">
    <location>
        <begin position="73"/>
        <end position="94"/>
    </location>
</feature>
<dbReference type="RefSeq" id="WP_183999666.1">
    <property type="nucleotide sequence ID" value="NZ_JACIEH010000003.1"/>
</dbReference>
<evidence type="ECO:0000256" key="8">
    <source>
        <dbReference type="RuleBase" id="RU363041"/>
    </source>
</evidence>
<keyword evidence="10" id="KW-1185">Reference proteome</keyword>
<dbReference type="InterPro" id="IPR002781">
    <property type="entry name" value="TM_pro_TauE-like"/>
</dbReference>
<feature type="transmembrane region" description="Helical" evidence="8">
    <location>
        <begin position="100"/>
        <end position="120"/>
    </location>
</feature>
<dbReference type="GO" id="GO:0005886">
    <property type="term" value="C:plasma membrane"/>
    <property type="evidence" value="ECO:0007669"/>
    <property type="project" value="UniProtKB-SubCell"/>
</dbReference>
<comment type="caution">
    <text evidence="9">The sequence shown here is derived from an EMBL/GenBank/DDBJ whole genome shotgun (WGS) entry which is preliminary data.</text>
</comment>
<evidence type="ECO:0000256" key="4">
    <source>
        <dbReference type="ARBA" id="ARBA00022475"/>
    </source>
</evidence>
<feature type="transmembrane region" description="Helical" evidence="8">
    <location>
        <begin position="156"/>
        <end position="175"/>
    </location>
</feature>
<comment type="subcellular location">
    <subcellularLocation>
        <location evidence="1 8">Cell membrane</location>
        <topology evidence="1 8">Multi-pass membrane protein</topology>
    </subcellularLocation>
</comment>
<feature type="transmembrane region" description="Helical" evidence="8">
    <location>
        <begin position="132"/>
        <end position="150"/>
    </location>
</feature>
<name>A0A7W6JVJ2_9SPHN</name>
<gene>
    <name evidence="9" type="ORF">GGR46_003937</name>
</gene>
<feature type="transmembrane region" description="Helical" evidence="8">
    <location>
        <begin position="187"/>
        <end position="210"/>
    </location>
</feature>